<evidence type="ECO:0000313" key="8">
    <source>
        <dbReference type="Proteomes" id="UP001628091"/>
    </source>
</evidence>
<keyword evidence="2 5" id="KW-0521">NADP</keyword>
<sequence>MTIVGHDHEHADFPLRGKRVFVAGHAGLVGSALVRRLRTEDCVILTVPHGEVDLTRQVETERWMRAERPEAVFVAAARVGGIAANARYPVEFFYENTMIACNIMHAAHEVGVRKLMWLGSSCIYPRDAPQPLREEMLLTGPLEPTNEAYAIAKIAGIKLAQFYSRQYGDCFISAMPTNLYGPNDNFDPETSHVLPALIRRIHEAKVNGAPSVTLWGTGRPLREFLHVDDLADACVHLMKHYSGLEHVNIGAGQEISIRDLASLIAEIIGYGGQFAYDTTRPDGTPRKRLDTSRMEAMGWRARISLREGISDLYVHWLVKGEAREAAASA</sequence>
<feature type="binding site" evidence="5">
    <location>
        <begin position="118"/>
        <end position="121"/>
    </location>
    <ligand>
        <name>NADP(+)</name>
        <dbReference type="ChEBI" id="CHEBI:58349"/>
    </ligand>
</feature>
<keyword evidence="4 5" id="KW-0413">Isomerase</keyword>
<proteinExistence type="inferred from homology"/>
<feature type="binding site" evidence="5">
    <location>
        <position position="200"/>
    </location>
    <ligand>
        <name>substrate</name>
    </ligand>
</feature>
<name>A0ABQ0GW21_9HYPH</name>
<dbReference type="InterPro" id="IPR028614">
    <property type="entry name" value="GDP_fucose/colitose_synth"/>
</dbReference>
<accession>A0ABQ0GW21</accession>
<feature type="binding site" evidence="5">
    <location>
        <position position="222"/>
    </location>
    <ligand>
        <name>substrate</name>
    </ligand>
</feature>
<dbReference type="Proteomes" id="UP001628091">
    <property type="component" value="Unassembled WGS sequence"/>
</dbReference>
<dbReference type="RefSeq" id="WP_407863792.1">
    <property type="nucleotide sequence ID" value="NZ_BAAFZP010000001.1"/>
</dbReference>
<comment type="catalytic activity">
    <reaction evidence="5">
        <text>GDP-beta-L-fucose + NADP(+) = GDP-4-dehydro-alpha-D-rhamnose + NADPH + H(+)</text>
        <dbReference type="Rhea" id="RHEA:18885"/>
        <dbReference type="ChEBI" id="CHEBI:15378"/>
        <dbReference type="ChEBI" id="CHEBI:57273"/>
        <dbReference type="ChEBI" id="CHEBI:57783"/>
        <dbReference type="ChEBI" id="CHEBI:57964"/>
        <dbReference type="ChEBI" id="CHEBI:58349"/>
        <dbReference type="EC" id="1.1.1.271"/>
    </reaction>
</comment>
<evidence type="ECO:0000256" key="2">
    <source>
        <dbReference type="ARBA" id="ARBA00022857"/>
    </source>
</evidence>
<dbReference type="Gene3D" id="3.90.25.10">
    <property type="entry name" value="UDP-galactose 4-epimerase, domain 1"/>
    <property type="match status" value="1"/>
</dbReference>
<feature type="binding site" evidence="5">
    <location>
        <position position="153"/>
    </location>
    <ligand>
        <name>NADP(+)</name>
        <dbReference type="ChEBI" id="CHEBI:58349"/>
    </ligand>
</feature>
<dbReference type="Gene3D" id="3.40.50.720">
    <property type="entry name" value="NAD(P)-binding Rossmann-like Domain"/>
    <property type="match status" value="1"/>
</dbReference>
<evidence type="ECO:0000256" key="1">
    <source>
        <dbReference type="ARBA" id="ARBA00005959"/>
    </source>
</evidence>
<comment type="caution">
    <text evidence="7">The sequence shown here is derived from an EMBL/GenBank/DDBJ whole genome shotgun (WGS) entry which is preliminary data.</text>
</comment>
<feature type="active site" description="Proton donor/acceptor" evidence="5">
    <location>
        <position position="149"/>
    </location>
</feature>
<feature type="binding site" evidence="5">
    <location>
        <position position="282"/>
    </location>
    <ligand>
        <name>substrate</name>
    </ligand>
</feature>
<dbReference type="PANTHER" id="PTHR43238:SF1">
    <property type="entry name" value="GDP-L-FUCOSE SYNTHASE"/>
    <property type="match status" value="1"/>
</dbReference>
<comment type="similarity">
    <text evidence="1 5">Belongs to the NAD(P)-dependent epimerase/dehydratase family. Fucose synthase subfamily.</text>
</comment>
<keyword evidence="5" id="KW-0511">Multifunctional enzyme</keyword>
<protein>
    <recommendedName>
        <fullName evidence="5">GDP-L-fucose synthase</fullName>
        <ecNumber evidence="5">1.1.1.271</ecNumber>
    </recommendedName>
    <alternativeName>
        <fullName evidence="5">GDP-4-keto-6-deoxy-D-mannose-3,5-epimerase-4-reductase</fullName>
    </alternativeName>
</protein>
<dbReference type="EMBL" id="BAAFZP010000001">
    <property type="protein sequence ID" value="GAB1580862.1"/>
    <property type="molecule type" value="Genomic_DNA"/>
</dbReference>
<gene>
    <name evidence="5" type="primary">fcl</name>
    <name evidence="7" type="ORF">PPNSA23_08050</name>
</gene>
<dbReference type="Pfam" id="PF01370">
    <property type="entry name" value="Epimerase"/>
    <property type="match status" value="1"/>
</dbReference>
<evidence type="ECO:0000313" key="7">
    <source>
        <dbReference type="EMBL" id="GAB1580862.1"/>
    </source>
</evidence>
<feature type="domain" description="NAD-dependent epimerase/dehydratase" evidence="6">
    <location>
        <begin position="20"/>
        <end position="250"/>
    </location>
</feature>
<feature type="binding site" evidence="5">
    <location>
        <begin position="24"/>
        <end position="30"/>
    </location>
    <ligand>
        <name>NADP(+)</name>
        <dbReference type="ChEBI" id="CHEBI:58349"/>
    </ligand>
</feature>
<feature type="site" description="Important for catalytic activity" evidence="5">
    <location>
        <position position="122"/>
    </location>
</feature>
<dbReference type="PANTHER" id="PTHR43238">
    <property type="entry name" value="GDP-L-FUCOSE SYNTHASE"/>
    <property type="match status" value="1"/>
</dbReference>
<evidence type="ECO:0000256" key="5">
    <source>
        <dbReference type="HAMAP-Rule" id="MF_00956"/>
    </source>
</evidence>
<comment type="pathway">
    <text evidence="5">Nucleotide-sugar biosynthesis; GDP-L-fucose biosynthesis via de novo pathway; GDP-L-fucose from GDP-alpha-D-mannose: step 2/2.</text>
</comment>
<dbReference type="SUPFAM" id="SSF51735">
    <property type="entry name" value="NAD(P)-binding Rossmann-fold domains"/>
    <property type="match status" value="1"/>
</dbReference>
<dbReference type="InterPro" id="IPR036291">
    <property type="entry name" value="NAD(P)-bd_dom_sf"/>
</dbReference>
<keyword evidence="8" id="KW-1185">Reference proteome</keyword>
<feature type="binding site" evidence="5">
    <location>
        <begin position="176"/>
        <end position="179"/>
    </location>
    <ligand>
        <name>NADP(+)</name>
        <dbReference type="ChEBI" id="CHEBI:58349"/>
    </ligand>
</feature>
<keyword evidence="3 5" id="KW-0560">Oxidoreductase</keyword>
<feature type="binding site" evidence="5">
    <location>
        <position position="215"/>
    </location>
    <ligand>
        <name>substrate</name>
    </ligand>
</feature>
<organism evidence="7 8">
    <name type="scientific">Phyllobacterium phragmitis</name>
    <dbReference type="NCBI Taxonomy" id="2670329"/>
    <lineage>
        <taxon>Bacteria</taxon>
        <taxon>Pseudomonadati</taxon>
        <taxon>Pseudomonadota</taxon>
        <taxon>Alphaproteobacteria</taxon>
        <taxon>Hyphomicrobiales</taxon>
        <taxon>Phyllobacteriaceae</taxon>
        <taxon>Phyllobacterium</taxon>
    </lineage>
</organism>
<dbReference type="CDD" id="cd05239">
    <property type="entry name" value="GDP_FS_SDR_e"/>
    <property type="match status" value="1"/>
</dbReference>
<dbReference type="InterPro" id="IPR001509">
    <property type="entry name" value="Epimerase_deHydtase"/>
</dbReference>
<evidence type="ECO:0000259" key="6">
    <source>
        <dbReference type="Pfam" id="PF01370"/>
    </source>
</evidence>
<feature type="binding site" evidence="5">
    <location>
        <position position="192"/>
    </location>
    <ligand>
        <name>NADP(+)</name>
        <dbReference type="ChEBI" id="CHEBI:58349"/>
    </ligand>
</feature>
<feature type="site" description="Important for catalytic activity" evidence="5">
    <location>
        <position position="120"/>
    </location>
</feature>
<comment type="function">
    <text evidence="5">Catalyzes the two-step NADP-dependent conversion of GDP-4-dehydro-6-deoxy-D-mannose to GDP-fucose, involving an epimerase and a reductase reaction.</text>
</comment>
<evidence type="ECO:0000256" key="3">
    <source>
        <dbReference type="ARBA" id="ARBA00023002"/>
    </source>
</evidence>
<dbReference type="EC" id="1.1.1.271" evidence="5"/>
<evidence type="ECO:0000256" key="4">
    <source>
        <dbReference type="ARBA" id="ARBA00023235"/>
    </source>
</evidence>
<reference evidence="7 8" key="1">
    <citation type="submission" date="2024-10" db="EMBL/GenBank/DDBJ databases">
        <title>Isolation, draft genome sequencing and identification of Phyllobacterium sp. NSA23, isolated from leaf soil.</title>
        <authorList>
            <person name="Akita H."/>
        </authorList>
    </citation>
    <scope>NUCLEOTIDE SEQUENCE [LARGE SCALE GENOMIC DNA]</scope>
    <source>
        <strain evidence="7 8">NSA23</strain>
    </source>
</reference>
<dbReference type="HAMAP" id="MF_00956">
    <property type="entry name" value="GDP_fucose_synth"/>
    <property type="match status" value="1"/>
</dbReference>